<dbReference type="CDD" id="cd00075">
    <property type="entry name" value="HATPase"/>
    <property type="match status" value="1"/>
</dbReference>
<evidence type="ECO:0000313" key="8">
    <source>
        <dbReference type="EMBL" id="MDR7082211.1"/>
    </source>
</evidence>
<accession>A0ABU1UAL8</accession>
<keyword evidence="6" id="KW-0902">Two-component regulatory system</keyword>
<sequence>MGKQQGARTLQGSLAGIPQAAQLALLRLTGRREAELHALLADSLDREQRLSDQVAGVVEALAAKDHLVSTVSHEFRTPLTSIIGNLDLVLGEAAELSPAAVRRLEVAQRNAERLLALVSDLLVSADSTLPVHPRRTDLASLVEASLGSAQAQAHNSQVSLSMDIPAPLWAEVDPLRISQAVDNLVSNAIKYTPDGGTVHVSASTAEGRVLLHVEDDGMGMTAADAERVFTRFFRSAAVRDGAIPGVGLGLSITKAIVERHGGSITCSTLPGCGSTFTVELPAQAATPAF</sequence>
<dbReference type="InterPro" id="IPR003661">
    <property type="entry name" value="HisK_dim/P_dom"/>
</dbReference>
<evidence type="ECO:0000256" key="4">
    <source>
        <dbReference type="ARBA" id="ARBA00022553"/>
    </source>
</evidence>
<dbReference type="InterPro" id="IPR036097">
    <property type="entry name" value="HisK_dim/P_sf"/>
</dbReference>
<dbReference type="EMBL" id="JAVDVQ010000005">
    <property type="protein sequence ID" value="MDR7082211.1"/>
    <property type="molecule type" value="Genomic_DNA"/>
</dbReference>
<evidence type="ECO:0000256" key="5">
    <source>
        <dbReference type="ARBA" id="ARBA00022777"/>
    </source>
</evidence>
<dbReference type="CDD" id="cd00082">
    <property type="entry name" value="HisKA"/>
    <property type="match status" value="1"/>
</dbReference>
<organism evidence="8 9">
    <name type="scientific">Arthrobacter ginsengisoli</name>
    <dbReference type="NCBI Taxonomy" id="1356565"/>
    <lineage>
        <taxon>Bacteria</taxon>
        <taxon>Bacillati</taxon>
        <taxon>Actinomycetota</taxon>
        <taxon>Actinomycetes</taxon>
        <taxon>Micrococcales</taxon>
        <taxon>Micrococcaceae</taxon>
        <taxon>Arthrobacter</taxon>
    </lineage>
</organism>
<dbReference type="PANTHER" id="PTHR43547:SF2">
    <property type="entry name" value="HYBRID SIGNAL TRANSDUCTION HISTIDINE KINASE C"/>
    <property type="match status" value="1"/>
</dbReference>
<comment type="subcellular location">
    <subcellularLocation>
        <location evidence="2">Cell membrane</location>
    </subcellularLocation>
</comment>
<evidence type="ECO:0000256" key="2">
    <source>
        <dbReference type="ARBA" id="ARBA00004236"/>
    </source>
</evidence>
<keyword evidence="9" id="KW-1185">Reference proteome</keyword>
<dbReference type="SMART" id="SM00387">
    <property type="entry name" value="HATPase_c"/>
    <property type="match status" value="1"/>
</dbReference>
<keyword evidence="5 8" id="KW-0808">Transferase</keyword>
<gene>
    <name evidence="8" type="ORF">J2X01_001499</name>
</gene>
<dbReference type="Gene3D" id="1.10.287.130">
    <property type="match status" value="1"/>
</dbReference>
<comment type="catalytic activity">
    <reaction evidence="1">
        <text>ATP + protein L-histidine = ADP + protein N-phospho-L-histidine.</text>
        <dbReference type="EC" id="2.7.13.3"/>
    </reaction>
</comment>
<dbReference type="InterPro" id="IPR003594">
    <property type="entry name" value="HATPase_dom"/>
</dbReference>
<dbReference type="PRINTS" id="PR00344">
    <property type="entry name" value="BCTRLSENSOR"/>
</dbReference>
<dbReference type="PANTHER" id="PTHR43547">
    <property type="entry name" value="TWO-COMPONENT HISTIDINE KINASE"/>
    <property type="match status" value="1"/>
</dbReference>
<keyword evidence="4" id="KW-0597">Phosphoprotein</keyword>
<feature type="domain" description="Histidine kinase" evidence="7">
    <location>
        <begin position="70"/>
        <end position="284"/>
    </location>
</feature>
<dbReference type="PROSITE" id="PS50109">
    <property type="entry name" value="HIS_KIN"/>
    <property type="match status" value="1"/>
</dbReference>
<dbReference type="Gene3D" id="3.30.565.10">
    <property type="entry name" value="Histidine kinase-like ATPase, C-terminal domain"/>
    <property type="match status" value="1"/>
</dbReference>
<dbReference type="Pfam" id="PF02518">
    <property type="entry name" value="HATPase_c"/>
    <property type="match status" value="1"/>
</dbReference>
<proteinExistence type="predicted"/>
<dbReference type="Pfam" id="PF00512">
    <property type="entry name" value="HisKA"/>
    <property type="match status" value="1"/>
</dbReference>
<name>A0ABU1UAL8_9MICC</name>
<dbReference type="SMART" id="SM00388">
    <property type="entry name" value="HisKA"/>
    <property type="match status" value="1"/>
</dbReference>
<dbReference type="RefSeq" id="WP_310052429.1">
    <property type="nucleotide sequence ID" value="NZ_JAVDVQ010000005.1"/>
</dbReference>
<evidence type="ECO:0000256" key="6">
    <source>
        <dbReference type="ARBA" id="ARBA00023012"/>
    </source>
</evidence>
<dbReference type="SUPFAM" id="SSF47384">
    <property type="entry name" value="Homodimeric domain of signal transducing histidine kinase"/>
    <property type="match status" value="1"/>
</dbReference>
<reference evidence="8 9" key="1">
    <citation type="submission" date="2023-07" db="EMBL/GenBank/DDBJ databases">
        <title>Sorghum-associated microbial communities from plants grown in Nebraska, USA.</title>
        <authorList>
            <person name="Schachtman D."/>
        </authorList>
    </citation>
    <scope>NUCLEOTIDE SEQUENCE [LARGE SCALE GENOMIC DNA]</scope>
    <source>
        <strain evidence="8 9">BE167</strain>
    </source>
</reference>
<protein>
    <recommendedName>
        <fullName evidence="3">histidine kinase</fullName>
        <ecNumber evidence="3">2.7.13.3</ecNumber>
    </recommendedName>
</protein>
<dbReference type="Proteomes" id="UP001252243">
    <property type="component" value="Unassembled WGS sequence"/>
</dbReference>
<comment type="caution">
    <text evidence="8">The sequence shown here is derived from an EMBL/GenBank/DDBJ whole genome shotgun (WGS) entry which is preliminary data.</text>
</comment>
<dbReference type="InterPro" id="IPR005467">
    <property type="entry name" value="His_kinase_dom"/>
</dbReference>
<keyword evidence="5 8" id="KW-0418">Kinase</keyword>
<dbReference type="SUPFAM" id="SSF55874">
    <property type="entry name" value="ATPase domain of HSP90 chaperone/DNA topoisomerase II/histidine kinase"/>
    <property type="match status" value="1"/>
</dbReference>
<evidence type="ECO:0000256" key="3">
    <source>
        <dbReference type="ARBA" id="ARBA00012438"/>
    </source>
</evidence>
<dbReference type="InterPro" id="IPR004358">
    <property type="entry name" value="Sig_transdc_His_kin-like_C"/>
</dbReference>
<dbReference type="InterPro" id="IPR036890">
    <property type="entry name" value="HATPase_C_sf"/>
</dbReference>
<evidence type="ECO:0000259" key="7">
    <source>
        <dbReference type="PROSITE" id="PS50109"/>
    </source>
</evidence>
<evidence type="ECO:0000256" key="1">
    <source>
        <dbReference type="ARBA" id="ARBA00000085"/>
    </source>
</evidence>
<dbReference type="EC" id="2.7.13.3" evidence="3"/>
<dbReference type="GO" id="GO:0016301">
    <property type="term" value="F:kinase activity"/>
    <property type="evidence" value="ECO:0007669"/>
    <property type="project" value="UniProtKB-KW"/>
</dbReference>
<evidence type="ECO:0000313" key="9">
    <source>
        <dbReference type="Proteomes" id="UP001252243"/>
    </source>
</evidence>